<evidence type="ECO:0000259" key="2">
    <source>
        <dbReference type="Pfam" id="PF03703"/>
    </source>
</evidence>
<comment type="caution">
    <text evidence="4">The sequence shown here is derived from an EMBL/GenBank/DDBJ whole genome shotgun (WGS) entry which is preliminary data.</text>
</comment>
<dbReference type="InterPro" id="IPR038461">
    <property type="entry name" value="Schlafen_AlbA_2_dom_sf"/>
</dbReference>
<feature type="domain" description="Schlafen AlbA-2" evidence="3">
    <location>
        <begin position="178"/>
        <end position="313"/>
    </location>
</feature>
<evidence type="ECO:0008006" key="6">
    <source>
        <dbReference type="Google" id="ProtNLM"/>
    </source>
</evidence>
<keyword evidence="1" id="KW-1133">Transmembrane helix</keyword>
<dbReference type="Pfam" id="PF03703">
    <property type="entry name" value="bPH_2"/>
    <property type="match status" value="1"/>
</dbReference>
<dbReference type="InterPro" id="IPR005182">
    <property type="entry name" value="YdbS-like_PH"/>
</dbReference>
<dbReference type="Proteomes" id="UP000179106">
    <property type="component" value="Unassembled WGS sequence"/>
</dbReference>
<dbReference type="PANTHER" id="PTHR30595:SF6">
    <property type="entry name" value="SCHLAFEN ALBA-2 DOMAIN-CONTAINING PROTEIN"/>
    <property type="match status" value="1"/>
</dbReference>
<accession>A0A1G2GXM6</accession>
<dbReference type="AlphaFoldDB" id="A0A1G2GXM6"/>
<feature type="domain" description="YdbS-like PH" evidence="2">
    <location>
        <begin position="79"/>
        <end position="144"/>
    </location>
</feature>
<organism evidence="4 5">
    <name type="scientific">Candidatus Ryanbacteria bacterium RIFCSPLOWO2_01_FULL_48_26</name>
    <dbReference type="NCBI Taxonomy" id="1802126"/>
    <lineage>
        <taxon>Bacteria</taxon>
        <taxon>Candidatus Ryaniibacteriota</taxon>
    </lineage>
</organism>
<feature type="transmembrane region" description="Helical" evidence="1">
    <location>
        <begin position="12"/>
        <end position="36"/>
    </location>
</feature>
<dbReference type="Pfam" id="PF04326">
    <property type="entry name" value="SLFN_AlbA_2"/>
    <property type="match status" value="1"/>
</dbReference>
<evidence type="ECO:0000313" key="5">
    <source>
        <dbReference type="Proteomes" id="UP000179106"/>
    </source>
</evidence>
<protein>
    <recommendedName>
        <fullName evidence="6">Schlafen AlbA-2 domain-containing protein</fullName>
    </recommendedName>
</protein>
<gene>
    <name evidence="4" type="ORF">A3B25_01585</name>
</gene>
<dbReference type="EMBL" id="MHNW01000002">
    <property type="protein sequence ID" value="OGZ54731.1"/>
    <property type="molecule type" value="Genomic_DNA"/>
</dbReference>
<evidence type="ECO:0000256" key="1">
    <source>
        <dbReference type="SAM" id="Phobius"/>
    </source>
</evidence>
<dbReference type="PANTHER" id="PTHR30595">
    <property type="entry name" value="GLPR-RELATED TRANSCRIPTIONAL REPRESSOR"/>
    <property type="match status" value="1"/>
</dbReference>
<evidence type="ECO:0000313" key="4">
    <source>
        <dbReference type="EMBL" id="OGZ54731.1"/>
    </source>
</evidence>
<name>A0A1G2GXM6_9BACT</name>
<keyword evidence="1" id="KW-0472">Membrane</keyword>
<feature type="transmembrane region" description="Helical" evidence="1">
    <location>
        <begin position="56"/>
        <end position="75"/>
    </location>
</feature>
<dbReference type="InterPro" id="IPR007421">
    <property type="entry name" value="Schlafen_AlbA_2_dom"/>
</dbReference>
<keyword evidence="1" id="KW-0812">Transmembrane</keyword>
<dbReference type="Gene3D" id="3.30.950.30">
    <property type="entry name" value="Schlafen, AAA domain"/>
    <property type="match status" value="1"/>
</dbReference>
<dbReference type="STRING" id="1802126.A3B25_01585"/>
<sequence length="330" mass="37570">MNDSVTVKRSPIVLIRTFIAIEALAFVAYLVAAALGNSKYEFYTQLSLSNLLSYQAAKFLFLSGAQLIITIYAFLRWYYEHYTIEPGALSHEWGVFFKRRKTVPLEKSMSLMLASGPLGKFLHYGTIRVQSSASSNVLVLADISYPENNLKTIHTCIDLPPLEPREQPDISKLISQGEHERLEFKSSLRFDHHSRQVNRELEKATLKTIAAFLNSKGGNIVIGVNDTGEPLGLENDYQTLGRRNSDGFENHFTQLFNKTLGPEFRHLAKLWFHTIQNHDVCVINVAPSARPAYLKFDDTEHFYVRTGNVTTPLKLSEVESYARSHWPRWS</sequence>
<evidence type="ECO:0000259" key="3">
    <source>
        <dbReference type="Pfam" id="PF04326"/>
    </source>
</evidence>
<reference evidence="4 5" key="1">
    <citation type="journal article" date="2016" name="Nat. Commun.">
        <title>Thousands of microbial genomes shed light on interconnected biogeochemical processes in an aquifer system.</title>
        <authorList>
            <person name="Anantharaman K."/>
            <person name="Brown C.T."/>
            <person name="Hug L.A."/>
            <person name="Sharon I."/>
            <person name="Castelle C.J."/>
            <person name="Probst A.J."/>
            <person name="Thomas B.C."/>
            <person name="Singh A."/>
            <person name="Wilkins M.J."/>
            <person name="Karaoz U."/>
            <person name="Brodie E.L."/>
            <person name="Williams K.H."/>
            <person name="Hubbard S.S."/>
            <person name="Banfield J.F."/>
        </authorList>
    </citation>
    <scope>NUCLEOTIDE SEQUENCE [LARGE SCALE GENOMIC DNA]</scope>
</reference>
<proteinExistence type="predicted"/>